<feature type="non-terminal residue" evidence="1">
    <location>
        <position position="1"/>
    </location>
</feature>
<dbReference type="GeneID" id="63804449"/>
<name>A0A1Y1W6E6_9FUNG</name>
<protein>
    <submittedName>
        <fullName evidence="1">Uncharacterized protein</fullName>
    </submittedName>
</protein>
<reference evidence="1 2" key="1">
    <citation type="submission" date="2016-07" db="EMBL/GenBank/DDBJ databases">
        <title>Pervasive Adenine N6-methylation of Active Genes in Fungi.</title>
        <authorList>
            <consortium name="DOE Joint Genome Institute"/>
            <person name="Mondo S.J."/>
            <person name="Dannebaum R.O."/>
            <person name="Kuo R.C."/>
            <person name="Labutti K."/>
            <person name="Haridas S."/>
            <person name="Kuo A."/>
            <person name="Salamov A."/>
            <person name="Ahrendt S.R."/>
            <person name="Lipzen A."/>
            <person name="Sullivan W."/>
            <person name="Andreopoulos W.B."/>
            <person name="Clum A."/>
            <person name="Lindquist E."/>
            <person name="Daum C."/>
            <person name="Ramamoorthy G.K."/>
            <person name="Gryganskyi A."/>
            <person name="Culley D."/>
            <person name="Magnuson J.K."/>
            <person name="James T.Y."/>
            <person name="O'Malley M.A."/>
            <person name="Stajich J.E."/>
            <person name="Spatafora J.W."/>
            <person name="Visel A."/>
            <person name="Grigoriev I.V."/>
        </authorList>
    </citation>
    <scope>NUCLEOTIDE SEQUENCE [LARGE SCALE GENOMIC DNA]</scope>
    <source>
        <strain evidence="1 2">ATCC 12442</strain>
    </source>
</reference>
<sequence length="70" mass="7073">AALLATASAKSGIKIILPKANVGDLDNPCATHSCRASEVCINQQVACFVAPCYPVASCVAVGKNTLLSAL</sequence>
<dbReference type="OrthoDB" id="5594935at2759"/>
<comment type="caution">
    <text evidence="1">The sequence shown here is derived from an EMBL/GenBank/DDBJ whole genome shotgun (WGS) entry which is preliminary data.</text>
</comment>
<dbReference type="Proteomes" id="UP000193922">
    <property type="component" value="Unassembled WGS sequence"/>
</dbReference>
<evidence type="ECO:0000313" key="1">
    <source>
        <dbReference type="EMBL" id="ORX69099.1"/>
    </source>
</evidence>
<gene>
    <name evidence="1" type="ORF">DL89DRAFT_268131</name>
</gene>
<dbReference type="RefSeq" id="XP_040742831.1">
    <property type="nucleotide sequence ID" value="XM_040887801.1"/>
</dbReference>
<organism evidence="1 2">
    <name type="scientific">Linderina pennispora</name>
    <dbReference type="NCBI Taxonomy" id="61395"/>
    <lineage>
        <taxon>Eukaryota</taxon>
        <taxon>Fungi</taxon>
        <taxon>Fungi incertae sedis</taxon>
        <taxon>Zoopagomycota</taxon>
        <taxon>Kickxellomycotina</taxon>
        <taxon>Kickxellomycetes</taxon>
        <taxon>Kickxellales</taxon>
        <taxon>Kickxellaceae</taxon>
        <taxon>Linderina</taxon>
    </lineage>
</organism>
<accession>A0A1Y1W6E6</accession>
<evidence type="ECO:0000313" key="2">
    <source>
        <dbReference type="Proteomes" id="UP000193922"/>
    </source>
</evidence>
<keyword evidence="2" id="KW-1185">Reference proteome</keyword>
<dbReference type="EMBL" id="MCFD01000008">
    <property type="protein sequence ID" value="ORX69099.1"/>
    <property type="molecule type" value="Genomic_DNA"/>
</dbReference>
<dbReference type="AlphaFoldDB" id="A0A1Y1W6E6"/>
<proteinExistence type="predicted"/>